<keyword evidence="4" id="KW-1185">Reference proteome</keyword>
<comment type="subunit">
    <text evidence="2">Homodimer.</text>
</comment>
<dbReference type="InterPro" id="IPR036424">
    <property type="entry name" value="UPP_synth-like_sf"/>
</dbReference>
<dbReference type="Gene3D" id="3.40.1180.10">
    <property type="entry name" value="Decaprenyl diphosphate synthase-like"/>
    <property type="match status" value="1"/>
</dbReference>
<feature type="binding site" evidence="2">
    <location>
        <begin position="41"/>
        <end position="44"/>
    </location>
    <ligand>
        <name>substrate</name>
    </ligand>
</feature>
<feature type="binding site" evidence="2">
    <location>
        <position position="89"/>
    </location>
    <ligand>
        <name>substrate</name>
    </ligand>
</feature>
<comment type="function">
    <text evidence="2">Catalyzes the condensation of isopentenyl diphosphate (IPP) with allylic pyrophosphates generating different type of terpenoids.</text>
</comment>
<gene>
    <name evidence="3" type="ORF">I8U20_03335</name>
</gene>
<dbReference type="EMBL" id="JAECVW010000001">
    <property type="protein sequence ID" value="MBH8594358.1"/>
    <property type="molecule type" value="Genomic_DNA"/>
</dbReference>
<feature type="binding site" evidence="2">
    <location>
        <begin position="85"/>
        <end position="87"/>
    </location>
    <ligand>
        <name>substrate</name>
    </ligand>
</feature>
<comment type="caution">
    <text evidence="3">The sequence shown here is derived from an EMBL/GenBank/DDBJ whole genome shotgun (WGS) entry which is preliminary data.</text>
</comment>
<keyword evidence="2" id="KW-0479">Metal-binding</keyword>
<evidence type="ECO:0000256" key="1">
    <source>
        <dbReference type="ARBA" id="ARBA00022679"/>
    </source>
</evidence>
<organism evidence="3 4">
    <name type="scientific">Thermoactinomyces intermedius</name>
    <dbReference type="NCBI Taxonomy" id="2024"/>
    <lineage>
        <taxon>Bacteria</taxon>
        <taxon>Bacillati</taxon>
        <taxon>Bacillota</taxon>
        <taxon>Bacilli</taxon>
        <taxon>Bacillales</taxon>
        <taxon>Thermoactinomycetaceae</taxon>
        <taxon>Thermoactinomyces</taxon>
    </lineage>
</organism>
<feature type="active site" description="Proton acceptor" evidence="2">
    <location>
        <position position="88"/>
    </location>
</feature>
<comment type="cofactor">
    <cofactor evidence="2">
        <name>Mg(2+)</name>
        <dbReference type="ChEBI" id="CHEBI:18420"/>
    </cofactor>
    <text evidence="2">Binds 2 magnesium ions per subunit.</text>
</comment>
<feature type="binding site" evidence="2">
    <location>
        <position position="91"/>
    </location>
    <ligand>
        <name>substrate</name>
    </ligand>
</feature>
<dbReference type="PROSITE" id="PS01066">
    <property type="entry name" value="UPP_SYNTHASE"/>
    <property type="match status" value="1"/>
</dbReference>
<dbReference type="EC" id="2.5.1.-" evidence="2"/>
<dbReference type="GO" id="GO:0005829">
    <property type="term" value="C:cytosol"/>
    <property type="evidence" value="ECO:0007669"/>
    <property type="project" value="TreeGrafter"/>
</dbReference>
<comment type="similarity">
    <text evidence="2">Belongs to the UPP synthase family.</text>
</comment>
<dbReference type="InterPro" id="IPR018520">
    <property type="entry name" value="UPP_synth-like_CS"/>
</dbReference>
<evidence type="ECO:0000313" key="4">
    <source>
        <dbReference type="Proteomes" id="UP000633619"/>
    </source>
</evidence>
<feature type="active site" evidence="2">
    <location>
        <position position="40"/>
    </location>
</feature>
<protein>
    <recommendedName>
        <fullName evidence="2">Isoprenyl transferase</fullName>
        <ecNumber evidence="2">2.5.1.-</ecNumber>
    </recommendedName>
</protein>
<evidence type="ECO:0000256" key="2">
    <source>
        <dbReference type="HAMAP-Rule" id="MF_01139"/>
    </source>
</evidence>
<accession>A0A8I1DBG7</accession>
<sequence>MIKSMKRLMGSMGNDTSSAEDLLEKIKKAPMPKHVAIITDGNGRWAKKRGMPRTAGHAAGMKRIREIIRAADDLGIEVLTFYSFSTENWKRPKDEVEYLMKLPMEFLKTDLQELMKRNVKVRILGGISRTPDYTQKALMEFQEKTKDNTGLILNFAINYGARSEIIEAVHRIIEDIENGHIDKGEVNEELMSEYLLTKGLPDPDLVIRTSGEIRVSNFLLWQLAYSELWFTDVLWPDFSSECFYQAIEDFQHRSRRFGAV</sequence>
<evidence type="ECO:0000313" key="3">
    <source>
        <dbReference type="EMBL" id="MBH8594358.1"/>
    </source>
</evidence>
<keyword evidence="2" id="KW-0460">Magnesium</keyword>
<feature type="binding site" evidence="2">
    <location>
        <position position="57"/>
    </location>
    <ligand>
        <name>substrate</name>
    </ligand>
</feature>
<dbReference type="Proteomes" id="UP000633619">
    <property type="component" value="Unassembled WGS sequence"/>
</dbReference>
<dbReference type="GO" id="GO:0000287">
    <property type="term" value="F:magnesium ion binding"/>
    <property type="evidence" value="ECO:0007669"/>
    <property type="project" value="UniProtKB-UniRule"/>
</dbReference>
<dbReference type="InterPro" id="IPR001441">
    <property type="entry name" value="UPP_synth-like"/>
</dbReference>
<dbReference type="FunFam" id="3.40.1180.10:FF:000001">
    <property type="entry name" value="(2E,6E)-farnesyl-diphosphate-specific ditrans,polycis-undecaprenyl-diphosphate synthase"/>
    <property type="match status" value="1"/>
</dbReference>
<dbReference type="Pfam" id="PF01255">
    <property type="entry name" value="Prenyltransf"/>
    <property type="match status" value="1"/>
</dbReference>
<feature type="binding site" evidence="2">
    <location>
        <position position="40"/>
    </location>
    <ligand>
        <name>Mg(2+)</name>
        <dbReference type="ChEBI" id="CHEBI:18420"/>
    </ligand>
</feature>
<dbReference type="GO" id="GO:0008834">
    <property type="term" value="F:ditrans,polycis-undecaprenyl-diphosphate synthase [(2E,6E)-farnesyl-diphosphate specific] activity"/>
    <property type="evidence" value="ECO:0007669"/>
    <property type="project" value="TreeGrafter"/>
</dbReference>
<proteinExistence type="inferred from homology"/>
<keyword evidence="1 2" id="KW-0808">Transferase</keyword>
<feature type="binding site" evidence="2">
    <location>
        <position position="227"/>
    </location>
    <ligand>
        <name>Mg(2+)</name>
        <dbReference type="ChEBI" id="CHEBI:18420"/>
    </ligand>
</feature>
<feature type="binding site" evidence="2">
    <location>
        <position position="53"/>
    </location>
    <ligand>
        <name>substrate</name>
    </ligand>
</feature>
<dbReference type="GO" id="GO:0016094">
    <property type="term" value="P:polyprenol biosynthetic process"/>
    <property type="evidence" value="ECO:0007669"/>
    <property type="project" value="TreeGrafter"/>
</dbReference>
<name>A0A8I1DBG7_THEIN</name>
<feature type="binding site" evidence="2">
    <location>
        <begin position="214"/>
        <end position="216"/>
    </location>
    <ligand>
        <name>substrate</name>
    </ligand>
</feature>
<dbReference type="NCBIfam" id="TIGR00055">
    <property type="entry name" value="uppS"/>
    <property type="match status" value="1"/>
</dbReference>
<dbReference type="GO" id="GO:0030145">
    <property type="term" value="F:manganese ion binding"/>
    <property type="evidence" value="ECO:0007669"/>
    <property type="project" value="TreeGrafter"/>
</dbReference>
<dbReference type="HAMAP" id="MF_01139">
    <property type="entry name" value="ISPT"/>
    <property type="match status" value="1"/>
</dbReference>
<dbReference type="AlphaFoldDB" id="A0A8I1DBG7"/>
<dbReference type="SUPFAM" id="SSF64005">
    <property type="entry name" value="Undecaprenyl diphosphate synthase"/>
    <property type="match status" value="1"/>
</dbReference>
<dbReference type="PANTHER" id="PTHR10291">
    <property type="entry name" value="DEHYDRODOLICHYL DIPHOSPHATE SYNTHASE FAMILY MEMBER"/>
    <property type="match status" value="1"/>
</dbReference>
<feature type="binding site" evidence="2">
    <location>
        <position position="45"/>
    </location>
    <ligand>
        <name>substrate</name>
    </ligand>
</feature>
<dbReference type="NCBIfam" id="NF011405">
    <property type="entry name" value="PRK14830.1"/>
    <property type="match status" value="1"/>
</dbReference>
<feature type="binding site" evidence="2">
    <location>
        <position position="208"/>
    </location>
    <ligand>
        <name>substrate</name>
    </ligand>
</feature>
<reference evidence="3 4" key="1">
    <citation type="submission" date="2020-12" db="EMBL/GenBank/DDBJ databases">
        <title>WGS of Thermoactinomyces spp.</title>
        <authorList>
            <person name="Cheng K."/>
        </authorList>
    </citation>
    <scope>NUCLEOTIDE SEQUENCE [LARGE SCALE GENOMIC DNA]</scope>
    <source>
        <strain evidence="4">CICC 10671\DSM 43846</strain>
    </source>
</reference>
<dbReference type="CDD" id="cd00475">
    <property type="entry name" value="Cis_IPPS"/>
    <property type="match status" value="1"/>
</dbReference>
<dbReference type="PANTHER" id="PTHR10291:SF0">
    <property type="entry name" value="DEHYDRODOLICHYL DIPHOSPHATE SYNTHASE 2"/>
    <property type="match status" value="1"/>
</dbReference>